<evidence type="ECO:0000256" key="4">
    <source>
        <dbReference type="ARBA" id="ARBA00022692"/>
    </source>
</evidence>
<dbReference type="Proteomes" id="UP001314241">
    <property type="component" value="Unassembled WGS sequence"/>
</dbReference>
<gene>
    <name evidence="9" type="ORF">R54876_GBNLAHCA_00814</name>
</gene>
<dbReference type="PANTHER" id="PTHR30353:SF15">
    <property type="entry name" value="INNER MEMBRANE PROTEIN YABI"/>
    <property type="match status" value="1"/>
</dbReference>
<dbReference type="EMBL" id="CAWVOH010000001">
    <property type="protein sequence ID" value="CAK8054252.1"/>
    <property type="molecule type" value="Genomic_DNA"/>
</dbReference>
<protein>
    <submittedName>
        <fullName evidence="9">DedA/Tvp38 family (DedA)</fullName>
    </submittedName>
</protein>
<accession>A0ABP0ES86</accession>
<evidence type="ECO:0000256" key="2">
    <source>
        <dbReference type="ARBA" id="ARBA00010792"/>
    </source>
</evidence>
<keyword evidence="5 7" id="KW-1133">Transmembrane helix</keyword>
<organism evidence="9 10">
    <name type="scientific">Eupransor demetentiae</name>
    <dbReference type="NCBI Taxonomy" id="3109584"/>
    <lineage>
        <taxon>Bacteria</taxon>
        <taxon>Bacillati</taxon>
        <taxon>Bacillota</taxon>
        <taxon>Bacilli</taxon>
        <taxon>Lactobacillales</taxon>
        <taxon>Lactobacillaceae</taxon>
        <taxon>Eupransor</taxon>
    </lineage>
</organism>
<name>A0ABP0ES86_9LACO</name>
<feature type="transmembrane region" description="Helical" evidence="7">
    <location>
        <begin position="132"/>
        <end position="150"/>
    </location>
</feature>
<comment type="caution">
    <text evidence="9">The sequence shown here is derived from an EMBL/GenBank/DDBJ whole genome shotgun (WGS) entry which is preliminary data.</text>
</comment>
<feature type="transmembrane region" description="Helical" evidence="7">
    <location>
        <begin position="16"/>
        <end position="37"/>
    </location>
</feature>
<evidence type="ECO:0000259" key="8">
    <source>
        <dbReference type="Pfam" id="PF09335"/>
    </source>
</evidence>
<keyword evidence="6 7" id="KW-0472">Membrane</keyword>
<evidence type="ECO:0000256" key="3">
    <source>
        <dbReference type="ARBA" id="ARBA00022475"/>
    </source>
</evidence>
<evidence type="ECO:0000256" key="5">
    <source>
        <dbReference type="ARBA" id="ARBA00022989"/>
    </source>
</evidence>
<keyword evidence="10" id="KW-1185">Reference proteome</keyword>
<evidence type="ECO:0000256" key="6">
    <source>
        <dbReference type="ARBA" id="ARBA00023136"/>
    </source>
</evidence>
<proteinExistence type="inferred from homology"/>
<comment type="subcellular location">
    <subcellularLocation>
        <location evidence="1 7">Cell membrane</location>
        <topology evidence="1 7">Multi-pass membrane protein</topology>
    </subcellularLocation>
</comment>
<feature type="domain" description="VTT" evidence="8">
    <location>
        <begin position="15"/>
        <end position="123"/>
    </location>
</feature>
<comment type="similarity">
    <text evidence="2 7">Belongs to the DedA family.</text>
</comment>
<evidence type="ECO:0000256" key="7">
    <source>
        <dbReference type="RuleBase" id="RU367016"/>
    </source>
</evidence>
<dbReference type="PANTHER" id="PTHR30353">
    <property type="entry name" value="INNER MEMBRANE PROTEIN DEDA-RELATED"/>
    <property type="match status" value="1"/>
</dbReference>
<sequence length="165" mass="18602">MTAAGIAGMHHSLSELLILILVFGTASVLGDSVNYWFGAFIVKQLDRIPFLRKHLNGEFASKVADNLHPRRWLLFLVLGRFIPFVRTIVPLVAHRLGLAFHSYVKMALFASFLWSTVMVSIGYYAGHLELPTEWLIGLIVVGAIVVIFTLRHPAFRQYILDLLTK</sequence>
<feature type="transmembrane region" description="Helical" evidence="7">
    <location>
        <begin position="106"/>
        <end position="126"/>
    </location>
</feature>
<evidence type="ECO:0000256" key="1">
    <source>
        <dbReference type="ARBA" id="ARBA00004651"/>
    </source>
</evidence>
<feature type="transmembrane region" description="Helical" evidence="7">
    <location>
        <begin position="72"/>
        <end position="94"/>
    </location>
</feature>
<dbReference type="Pfam" id="PF09335">
    <property type="entry name" value="VTT_dom"/>
    <property type="match status" value="1"/>
</dbReference>
<keyword evidence="3 7" id="KW-1003">Cell membrane</keyword>
<evidence type="ECO:0000313" key="9">
    <source>
        <dbReference type="EMBL" id="CAK8054252.1"/>
    </source>
</evidence>
<evidence type="ECO:0000313" key="10">
    <source>
        <dbReference type="Proteomes" id="UP001314241"/>
    </source>
</evidence>
<dbReference type="InterPro" id="IPR032816">
    <property type="entry name" value="VTT_dom"/>
</dbReference>
<reference evidence="9 10" key="1">
    <citation type="submission" date="2024-01" db="EMBL/GenBank/DDBJ databases">
        <authorList>
            <person name="Botero Cardona J."/>
        </authorList>
    </citation>
    <scope>NUCLEOTIDE SEQUENCE [LARGE SCALE GENOMIC DNA]</scope>
    <source>
        <strain evidence="9 10">LMG 33000</strain>
    </source>
</reference>
<keyword evidence="4 7" id="KW-0812">Transmembrane</keyword>
<dbReference type="InterPro" id="IPR032818">
    <property type="entry name" value="DedA-like"/>
</dbReference>